<dbReference type="Gene3D" id="1.10.1060.10">
    <property type="entry name" value="Alpha-helical ferredoxin"/>
    <property type="match status" value="1"/>
</dbReference>
<comment type="caution">
    <text evidence="2">The sequence shown here is derived from an EMBL/GenBank/DDBJ whole genome shotgun (WGS) entry which is preliminary data.</text>
</comment>
<dbReference type="InterPro" id="IPR028261">
    <property type="entry name" value="DPD_II"/>
</dbReference>
<dbReference type="Pfam" id="PF14691">
    <property type="entry name" value="Fer4_20"/>
    <property type="match status" value="1"/>
</dbReference>
<proteinExistence type="predicted"/>
<dbReference type="Proteomes" id="UP000315399">
    <property type="component" value="Unassembled WGS sequence"/>
</dbReference>
<dbReference type="AlphaFoldDB" id="A0A523BG90"/>
<feature type="domain" description="Dihydroprymidine dehydrogenase" evidence="1">
    <location>
        <begin position="50"/>
        <end position="132"/>
    </location>
</feature>
<evidence type="ECO:0000313" key="3">
    <source>
        <dbReference type="Proteomes" id="UP000315399"/>
    </source>
</evidence>
<evidence type="ECO:0000259" key="1">
    <source>
        <dbReference type="Pfam" id="PF14691"/>
    </source>
</evidence>
<evidence type="ECO:0000313" key="2">
    <source>
        <dbReference type="EMBL" id="TDA39953.1"/>
    </source>
</evidence>
<dbReference type="EMBL" id="QNVH01000004">
    <property type="protein sequence ID" value="TDA39953.1"/>
    <property type="molecule type" value="Genomic_DNA"/>
</dbReference>
<sequence>MQFTSLPRPGTPSFYTNFGVLISVKGRRMARHIEKRSSKCQSLESPIKFLIEEASRCIQCNEPNCISGCPYGVSIPAMLSFASTGDLERAMSLLSDPRLLDLSRSCLTERPCEKSCTLAKKGKPIPIHQIELSLLMEDKKV</sequence>
<dbReference type="InterPro" id="IPR009051">
    <property type="entry name" value="Helical_ferredxn"/>
</dbReference>
<dbReference type="GO" id="GO:0051536">
    <property type="term" value="F:iron-sulfur cluster binding"/>
    <property type="evidence" value="ECO:0007669"/>
    <property type="project" value="InterPro"/>
</dbReference>
<gene>
    <name evidence="2" type="ORF">DSO08_00880</name>
</gene>
<dbReference type="SUPFAM" id="SSF46548">
    <property type="entry name" value="alpha-helical ferredoxin"/>
    <property type="match status" value="1"/>
</dbReference>
<organism evidence="2 3">
    <name type="scientific">Thermoproteota archaeon</name>
    <dbReference type="NCBI Taxonomy" id="2056631"/>
    <lineage>
        <taxon>Archaea</taxon>
        <taxon>Thermoproteota</taxon>
    </lineage>
</organism>
<name>A0A523BG90_9CREN</name>
<protein>
    <recommendedName>
        <fullName evidence="1">Dihydroprymidine dehydrogenase domain-containing protein</fullName>
    </recommendedName>
</protein>
<accession>A0A523BG90</accession>
<reference evidence="2 3" key="1">
    <citation type="journal article" date="2019" name="Nat. Microbiol.">
        <title>Expanding anaerobic alkane metabolism in the domain of Archaea.</title>
        <authorList>
            <person name="Wang Y."/>
            <person name="Wegener G."/>
            <person name="Hou J."/>
            <person name="Wang F."/>
            <person name="Xiao X."/>
        </authorList>
    </citation>
    <scope>NUCLEOTIDE SEQUENCE [LARGE SCALE GENOMIC DNA]</scope>
    <source>
        <strain evidence="2">WYZ-LMO10</strain>
    </source>
</reference>